<feature type="coiled-coil region" evidence="1">
    <location>
        <begin position="144"/>
        <end position="199"/>
    </location>
</feature>
<name>A0AAD5X6C8_9FUNG</name>
<proteinExistence type="predicted"/>
<dbReference type="EMBL" id="JADGJD010000315">
    <property type="protein sequence ID" value="KAJ3052214.1"/>
    <property type="molecule type" value="Genomic_DNA"/>
</dbReference>
<protein>
    <submittedName>
        <fullName evidence="3">Uncharacterized protein</fullName>
    </submittedName>
</protein>
<organism evidence="3 4">
    <name type="scientific">Rhizophlyctis rosea</name>
    <dbReference type="NCBI Taxonomy" id="64517"/>
    <lineage>
        <taxon>Eukaryota</taxon>
        <taxon>Fungi</taxon>
        <taxon>Fungi incertae sedis</taxon>
        <taxon>Chytridiomycota</taxon>
        <taxon>Chytridiomycota incertae sedis</taxon>
        <taxon>Chytridiomycetes</taxon>
        <taxon>Rhizophlyctidales</taxon>
        <taxon>Rhizophlyctidaceae</taxon>
        <taxon>Rhizophlyctis</taxon>
    </lineage>
</organism>
<comment type="caution">
    <text evidence="3">The sequence shown here is derived from an EMBL/GenBank/DDBJ whole genome shotgun (WGS) entry which is preliminary data.</text>
</comment>
<keyword evidence="2" id="KW-1133">Transmembrane helix</keyword>
<keyword evidence="1" id="KW-0175">Coiled coil</keyword>
<evidence type="ECO:0000313" key="4">
    <source>
        <dbReference type="Proteomes" id="UP001212841"/>
    </source>
</evidence>
<evidence type="ECO:0000256" key="2">
    <source>
        <dbReference type="SAM" id="Phobius"/>
    </source>
</evidence>
<dbReference type="AlphaFoldDB" id="A0AAD5X6C8"/>
<evidence type="ECO:0000256" key="1">
    <source>
        <dbReference type="SAM" id="Coils"/>
    </source>
</evidence>
<feature type="transmembrane region" description="Helical" evidence="2">
    <location>
        <begin position="206"/>
        <end position="223"/>
    </location>
</feature>
<reference evidence="3" key="1">
    <citation type="submission" date="2020-05" db="EMBL/GenBank/DDBJ databases">
        <title>Phylogenomic resolution of chytrid fungi.</title>
        <authorList>
            <person name="Stajich J.E."/>
            <person name="Amses K."/>
            <person name="Simmons R."/>
            <person name="Seto K."/>
            <person name="Myers J."/>
            <person name="Bonds A."/>
            <person name="Quandt C.A."/>
            <person name="Barry K."/>
            <person name="Liu P."/>
            <person name="Grigoriev I."/>
            <person name="Longcore J.E."/>
            <person name="James T.Y."/>
        </authorList>
    </citation>
    <scope>NUCLEOTIDE SEQUENCE</scope>
    <source>
        <strain evidence="3">JEL0318</strain>
    </source>
</reference>
<accession>A0AAD5X6C8</accession>
<keyword evidence="2" id="KW-0812">Transmembrane</keyword>
<evidence type="ECO:0000313" key="3">
    <source>
        <dbReference type="EMBL" id="KAJ3052214.1"/>
    </source>
</evidence>
<dbReference type="Proteomes" id="UP001212841">
    <property type="component" value="Unassembled WGS sequence"/>
</dbReference>
<keyword evidence="2" id="KW-0472">Membrane</keyword>
<keyword evidence="4" id="KW-1185">Reference proteome</keyword>
<gene>
    <name evidence="3" type="ORF">HK097_006710</name>
</gene>
<sequence length="237" mass="26454">MLSHDTNDSINDANVLRDEISAILLSESADSISISSVSPETFTSPTLYLTPIQTADFQQTMDALAEDVSKFRERKGSQTDLGKQVEEAKRVRIIFKLTPQNPPCLTSKIHISTQKHAQSFHQISSLHAQIKSATTKSESIKLQSQQITSERERVAKSIRNLENDIQEYGEKKKEAKELLSQMEQDVRDAEMKLGKKLEKGKSRNTSIVYAVVGAVAVSLLFILKDLQSALGWLILQP</sequence>